<name>A0A4Z0P240_9BACT</name>
<reference evidence="2 3" key="1">
    <citation type="submission" date="2019-04" db="EMBL/GenBank/DDBJ databases">
        <authorList>
            <person name="Feng G."/>
            <person name="Zhang J."/>
            <person name="Zhu H."/>
        </authorList>
    </citation>
    <scope>NUCLEOTIDE SEQUENCE [LARGE SCALE GENOMIC DNA]</scope>
    <source>
        <strain evidence="2 3">92R-1</strain>
    </source>
</reference>
<accession>A0A4Z0P240</accession>
<evidence type="ECO:0000313" key="2">
    <source>
        <dbReference type="EMBL" id="TGE04862.1"/>
    </source>
</evidence>
<comment type="caution">
    <text evidence="2">The sequence shown here is derived from an EMBL/GenBank/DDBJ whole genome shotgun (WGS) entry which is preliminary data.</text>
</comment>
<dbReference type="Proteomes" id="UP000298337">
    <property type="component" value="Unassembled WGS sequence"/>
</dbReference>
<protein>
    <submittedName>
        <fullName evidence="2">Uncharacterized protein</fullName>
    </submittedName>
</protein>
<organism evidence="2 3">
    <name type="scientific">Hymenobacter fodinae</name>
    <dbReference type="NCBI Taxonomy" id="2510796"/>
    <lineage>
        <taxon>Bacteria</taxon>
        <taxon>Pseudomonadati</taxon>
        <taxon>Bacteroidota</taxon>
        <taxon>Cytophagia</taxon>
        <taxon>Cytophagales</taxon>
        <taxon>Hymenobacteraceae</taxon>
        <taxon>Hymenobacter</taxon>
    </lineage>
</organism>
<sequence length="221" mass="24692">MKAQNLGIDHEEFSMCILPQLEESFGISFQQADLAGVHTFGQLCAAVQAKLTRRLANDCTSQQAFYKARQAIKKYTAAEHISPDTALVDIFPSGRQRRKVAANIEQDLQMRLGILGMTSWQTNVGCLAVLVSLGCLFFNPLLALVGLMVAVVWVNLASQFGTSLSIHTMRDLAERMSTRHYQASRRIPQTVNPQEIPELMRQLFNKDYGIELHELTPDAIL</sequence>
<dbReference type="AlphaFoldDB" id="A0A4Z0P240"/>
<keyword evidence="3" id="KW-1185">Reference proteome</keyword>
<keyword evidence="1" id="KW-0812">Transmembrane</keyword>
<gene>
    <name evidence="2" type="ORF">EU556_22045</name>
</gene>
<feature type="transmembrane region" description="Helical" evidence="1">
    <location>
        <begin position="145"/>
        <end position="166"/>
    </location>
</feature>
<keyword evidence="1" id="KW-1133">Transmembrane helix</keyword>
<evidence type="ECO:0000313" key="3">
    <source>
        <dbReference type="Proteomes" id="UP000298337"/>
    </source>
</evidence>
<evidence type="ECO:0000256" key="1">
    <source>
        <dbReference type="SAM" id="Phobius"/>
    </source>
</evidence>
<dbReference type="EMBL" id="SRLA01000005">
    <property type="protein sequence ID" value="TGE04862.1"/>
    <property type="molecule type" value="Genomic_DNA"/>
</dbReference>
<dbReference type="OrthoDB" id="668798at2"/>
<keyword evidence="1" id="KW-0472">Membrane</keyword>
<proteinExistence type="predicted"/>
<feature type="transmembrane region" description="Helical" evidence="1">
    <location>
        <begin position="120"/>
        <end position="139"/>
    </location>
</feature>
<dbReference type="RefSeq" id="WP_135436320.1">
    <property type="nucleotide sequence ID" value="NZ_SRLA01000005.1"/>
</dbReference>